<organism evidence="6">
    <name type="scientific">Polytomella parva</name>
    <dbReference type="NCBI Taxonomy" id="51329"/>
    <lineage>
        <taxon>Eukaryota</taxon>
        <taxon>Viridiplantae</taxon>
        <taxon>Chlorophyta</taxon>
        <taxon>core chlorophytes</taxon>
        <taxon>Chlorophyceae</taxon>
        <taxon>CS clade</taxon>
        <taxon>Chlamydomonadales</taxon>
        <taxon>Chlamydomonadaceae</taxon>
        <taxon>Polytomella</taxon>
    </lineage>
</organism>
<dbReference type="GO" id="GO:0003860">
    <property type="term" value="F:3-hydroxyisobutyryl-CoA hydrolase activity"/>
    <property type="evidence" value="ECO:0007669"/>
    <property type="project" value="UniProtKB-UniRule"/>
</dbReference>
<reference evidence="6" key="1">
    <citation type="submission" date="2021-01" db="EMBL/GenBank/DDBJ databases">
        <authorList>
            <person name="Corre E."/>
            <person name="Pelletier E."/>
            <person name="Niang G."/>
            <person name="Scheremetjew M."/>
            <person name="Finn R."/>
            <person name="Kale V."/>
            <person name="Holt S."/>
            <person name="Cochrane G."/>
            <person name="Meng A."/>
            <person name="Brown T."/>
            <person name="Cohen L."/>
        </authorList>
    </citation>
    <scope>NUCLEOTIDE SEQUENCE</scope>
    <source>
        <strain evidence="6">SAG 63-3</strain>
    </source>
</reference>
<comment type="pathway">
    <text evidence="4">Amino-acid degradation; L-valine degradation.</text>
</comment>
<comment type="catalytic activity">
    <reaction evidence="1 4">
        <text>3-hydroxy-2-methylpropanoyl-CoA + H2O = 3-hydroxy-2-methylpropanoate + CoA + H(+)</text>
        <dbReference type="Rhea" id="RHEA:20888"/>
        <dbReference type="ChEBI" id="CHEBI:11805"/>
        <dbReference type="ChEBI" id="CHEBI:15377"/>
        <dbReference type="ChEBI" id="CHEBI:15378"/>
        <dbReference type="ChEBI" id="CHEBI:57287"/>
        <dbReference type="ChEBI" id="CHEBI:57340"/>
        <dbReference type="EC" id="3.1.2.4"/>
    </reaction>
</comment>
<name>A0A7S0YNW8_9CHLO</name>
<keyword evidence="3 4" id="KW-0378">Hydrolase</keyword>
<dbReference type="InterPro" id="IPR032259">
    <property type="entry name" value="HIBYL-CoA-H"/>
</dbReference>
<dbReference type="Pfam" id="PF16113">
    <property type="entry name" value="ECH_2"/>
    <property type="match status" value="1"/>
</dbReference>
<evidence type="ECO:0000256" key="1">
    <source>
        <dbReference type="ARBA" id="ARBA00001709"/>
    </source>
</evidence>
<gene>
    <name evidence="6" type="ORF">PPAR00522_LOCUS14719</name>
</gene>
<comment type="similarity">
    <text evidence="4">Belongs to the enoyl-CoA hydratase/isomerase family.</text>
</comment>
<sequence length="419" mass="45099">MSGDEVLVTITNKVALVTLNRPKVLNAVNQAIVEHLLIHMTDWNMPDSNVDCIIVQGAGGKAFSAGGDVKDCVLKSRSGDTAGPLAFFRAEYTANRVIAESHVPYIALIDNIVMGGGVGLSVHGHFRVATERTVFAMPEVSIGLFPDIGASHFLHRLTGHLGRYLAITGARLSGPEVKESGLATHLLPSSSLPELIRRIQSLPPGRAADLAVLADVLDSMELEFPMPASSQSVDPMSDRGFFGSDLSWKLPLINQHFSVSSVAAVLDSLEAAIADTALAAADPRGHTFLKDTLNLLRKSSALSQRVAWEGLLRGRHATLASTLESEYQMTHKFVHNHGDFWEGVRAVLIDKDNKPMWKYASARDVPDAVVDAFFFPIPGVSLFSDTAPMPPVHQRHLHPVRSYSSIQAPSAAATAAAAR</sequence>
<dbReference type="SUPFAM" id="SSF52096">
    <property type="entry name" value="ClpP/crotonase"/>
    <property type="match status" value="1"/>
</dbReference>
<dbReference type="AlphaFoldDB" id="A0A7S0YNW8"/>
<evidence type="ECO:0000256" key="2">
    <source>
        <dbReference type="ARBA" id="ARBA00011915"/>
    </source>
</evidence>
<evidence type="ECO:0000259" key="5">
    <source>
        <dbReference type="Pfam" id="PF16113"/>
    </source>
</evidence>
<evidence type="ECO:0000256" key="4">
    <source>
        <dbReference type="RuleBase" id="RU369070"/>
    </source>
</evidence>
<dbReference type="GO" id="GO:0006574">
    <property type="term" value="P:L-valine catabolic process"/>
    <property type="evidence" value="ECO:0007669"/>
    <property type="project" value="UniProtKB-UniRule"/>
</dbReference>
<accession>A0A7S0YNW8</accession>
<dbReference type="EC" id="3.1.2.4" evidence="2 4"/>
<dbReference type="EMBL" id="HBFM01022634">
    <property type="protein sequence ID" value="CAD8780168.1"/>
    <property type="molecule type" value="Transcribed_RNA"/>
</dbReference>
<dbReference type="InterPro" id="IPR029045">
    <property type="entry name" value="ClpP/crotonase-like_dom_sf"/>
</dbReference>
<dbReference type="Gene3D" id="3.90.226.10">
    <property type="entry name" value="2-enoyl-CoA Hydratase, Chain A, domain 1"/>
    <property type="match status" value="1"/>
</dbReference>
<evidence type="ECO:0000256" key="3">
    <source>
        <dbReference type="ARBA" id="ARBA00022801"/>
    </source>
</evidence>
<dbReference type="PANTHER" id="PTHR43176:SF3">
    <property type="entry name" value="3-HYDROXYISOBUTYRYL-COA HYDROLASE, MITOCHONDRIAL"/>
    <property type="match status" value="1"/>
</dbReference>
<dbReference type="PANTHER" id="PTHR43176">
    <property type="entry name" value="3-HYDROXYISOBUTYRYL-COA HYDROLASE-RELATED"/>
    <property type="match status" value="1"/>
</dbReference>
<proteinExistence type="inferred from homology"/>
<feature type="domain" description="Enoyl-CoA hydratase/isomerase" evidence="5">
    <location>
        <begin position="15"/>
        <end position="374"/>
    </location>
</feature>
<dbReference type="InterPro" id="IPR045004">
    <property type="entry name" value="ECH_dom"/>
</dbReference>
<comment type="function">
    <text evidence="4">Hydrolyzes 3-hydroxyisobutyryl-CoA (HIBYL-CoA), a saline catabolite. Has high activity toward isobutyryl-CoA. Could be an isobutyryl-CoA dehydrogenase that functions in valine catabolism.</text>
</comment>
<protein>
    <recommendedName>
        <fullName evidence="2 4">3-hydroxyisobutyryl-CoA hydrolase</fullName>
        <shortName evidence="4">HIB-CoA hydrolase</shortName>
        <shortName evidence="4">HIBYL-CoA-H</shortName>
        <ecNumber evidence="2 4">3.1.2.4</ecNumber>
    </recommendedName>
    <alternativeName>
        <fullName evidence="4">3-hydroxyisobutyryl-coenzyme A hydrolase</fullName>
    </alternativeName>
</protein>
<evidence type="ECO:0000313" key="6">
    <source>
        <dbReference type="EMBL" id="CAD8780168.1"/>
    </source>
</evidence>
<dbReference type="CDD" id="cd06558">
    <property type="entry name" value="crotonase-like"/>
    <property type="match status" value="1"/>
</dbReference>
<dbReference type="NCBIfam" id="NF004127">
    <property type="entry name" value="PRK05617.1"/>
    <property type="match status" value="1"/>
</dbReference>